<feature type="compositionally biased region" description="Polar residues" evidence="1">
    <location>
        <begin position="352"/>
        <end position="366"/>
    </location>
</feature>
<feature type="compositionally biased region" description="Basic and acidic residues" evidence="1">
    <location>
        <begin position="12"/>
        <end position="26"/>
    </location>
</feature>
<dbReference type="OrthoDB" id="5407458at2759"/>
<feature type="compositionally biased region" description="Basic and acidic residues" evidence="1">
    <location>
        <begin position="616"/>
        <end position="626"/>
    </location>
</feature>
<comment type="caution">
    <text evidence="2">The sequence shown here is derived from an EMBL/GenBank/DDBJ whole genome shotgun (WGS) entry which is preliminary data.</text>
</comment>
<reference evidence="2 3" key="1">
    <citation type="submission" date="2016-07" db="EMBL/GenBank/DDBJ databases">
        <title>Pervasive Adenine N6-methylation of Active Genes in Fungi.</title>
        <authorList>
            <consortium name="DOE Joint Genome Institute"/>
            <person name="Mondo S.J."/>
            <person name="Dannebaum R.O."/>
            <person name="Kuo R.C."/>
            <person name="Labutti K."/>
            <person name="Haridas S."/>
            <person name="Kuo A."/>
            <person name="Salamov A."/>
            <person name="Ahrendt S.R."/>
            <person name="Lipzen A."/>
            <person name="Sullivan W."/>
            <person name="Andreopoulos W.B."/>
            <person name="Clum A."/>
            <person name="Lindquist E."/>
            <person name="Daum C."/>
            <person name="Ramamoorthy G.K."/>
            <person name="Gryganskyi A."/>
            <person name="Culley D."/>
            <person name="Magnuson J.K."/>
            <person name="James T.Y."/>
            <person name="O'Malley M.A."/>
            <person name="Stajich J.E."/>
            <person name="Spatafora J.W."/>
            <person name="Visel A."/>
            <person name="Grigoriev I.V."/>
        </authorList>
    </citation>
    <scope>NUCLEOTIDE SEQUENCE [LARGE SCALE GENOMIC DNA]</scope>
    <source>
        <strain evidence="2 3">CBS 115471</strain>
    </source>
</reference>
<dbReference type="Proteomes" id="UP000193144">
    <property type="component" value="Unassembled WGS sequence"/>
</dbReference>
<feature type="compositionally biased region" description="Polar residues" evidence="1">
    <location>
        <begin position="627"/>
        <end position="641"/>
    </location>
</feature>
<dbReference type="EMBL" id="MCFA01000223">
    <property type="protein sequence ID" value="ORX98033.1"/>
    <property type="molecule type" value="Genomic_DNA"/>
</dbReference>
<feature type="compositionally biased region" description="Low complexity" evidence="1">
    <location>
        <begin position="246"/>
        <end position="267"/>
    </location>
</feature>
<feature type="compositionally biased region" description="Basic and acidic residues" evidence="1">
    <location>
        <begin position="113"/>
        <end position="146"/>
    </location>
</feature>
<feature type="region of interest" description="Disordered" evidence="1">
    <location>
        <begin position="678"/>
        <end position="752"/>
    </location>
</feature>
<feature type="compositionally biased region" description="Basic and acidic residues" evidence="1">
    <location>
        <begin position="162"/>
        <end position="175"/>
    </location>
</feature>
<feature type="compositionally biased region" description="Basic and acidic residues" evidence="1">
    <location>
        <begin position="727"/>
        <end position="739"/>
    </location>
</feature>
<evidence type="ECO:0000256" key="1">
    <source>
        <dbReference type="SAM" id="MobiDB-lite"/>
    </source>
</evidence>
<dbReference type="STRING" id="1231657.A0A1Y1YJJ3"/>
<feature type="compositionally biased region" description="Basic and acidic residues" evidence="1">
    <location>
        <begin position="447"/>
        <end position="468"/>
    </location>
</feature>
<feature type="compositionally biased region" description="Polar residues" evidence="1">
    <location>
        <begin position="46"/>
        <end position="91"/>
    </location>
</feature>
<feature type="compositionally biased region" description="Polar residues" evidence="1">
    <location>
        <begin position="471"/>
        <end position="483"/>
    </location>
</feature>
<evidence type="ECO:0000313" key="3">
    <source>
        <dbReference type="Proteomes" id="UP000193144"/>
    </source>
</evidence>
<feature type="compositionally biased region" description="Low complexity" evidence="1">
    <location>
        <begin position="388"/>
        <end position="403"/>
    </location>
</feature>
<organism evidence="2 3">
    <name type="scientific">Clohesyomyces aquaticus</name>
    <dbReference type="NCBI Taxonomy" id="1231657"/>
    <lineage>
        <taxon>Eukaryota</taxon>
        <taxon>Fungi</taxon>
        <taxon>Dikarya</taxon>
        <taxon>Ascomycota</taxon>
        <taxon>Pezizomycotina</taxon>
        <taxon>Dothideomycetes</taxon>
        <taxon>Pleosporomycetidae</taxon>
        <taxon>Pleosporales</taxon>
        <taxon>Lindgomycetaceae</taxon>
        <taxon>Clohesyomyces</taxon>
    </lineage>
</organism>
<sequence length="752" mass="84481">MAGRTALQPTCEDYHSDESETVDSFRRSPINQANVTAKRSHPSDLGSDQPQQAEKTVNANIDMQSDSGYSSHTAATMSSADSAPSAKSQSPPVVAANMNMNNMGPRPPASPAPRRERERERRPTMEDRKSSRAERAERAERGDNSPRKPLGRSGSVSSRQQPARERKPTLTRDPEECTNPNCTKCGPNANVRGRRPAPSPLDSGLDVSYPPFDQREQQRSRRDSYIQQSPTYTTRRPPSHHQDEAVVQPSRTQRRSSSTARPARPVSYHANSTQDYSWGQPMPFPTPPPERGPPPSASALFNLNMQQHMPPPQMGPYGMMGGTPPNFFTPSPMQMSPPYDVPATRPPMPRAPSSNYNTRRPTSQYGQMLPPLITHQDQQNMPSARHGQAPQAPQSARRAPQSAWEPEYSDEGSSEEDNDRALMPPPNIVPARRPSVGPRSRTTQVYEDDRMSRSMMLPERHREQDPRASRVATNPAPSRSTSVARRPSIKQKAQSSYQTPTAQVLVENSKSRRRQSYMGHEQEPELKAKHRDSKIYQSEVREPKRYHNNRNDAVALTGHRRRHTEQDPRRREEYIAESKLSAAEEYQQKMRGSDVPLTEQAHKAAKRTSRIISGDSRSRNSDEGSRISRSNHTTVTSSGNNGEIRLRVDPSMGLSLQLNGDNEGRTIQLHPAEDGMADIVISGPRGNENMYRSDRVSVAGSRKAIMPSSARREAEDSSTRSTRSSQTRRERERESERPRPLRRARRETQYED</sequence>
<feature type="compositionally biased region" description="Polar residues" evidence="1">
    <location>
        <begin position="491"/>
        <end position="508"/>
    </location>
</feature>
<protein>
    <submittedName>
        <fullName evidence="2">Uncharacterized protein</fullName>
    </submittedName>
</protein>
<feature type="compositionally biased region" description="Basic and acidic residues" evidence="1">
    <location>
        <begin position="213"/>
        <end position="224"/>
    </location>
</feature>
<gene>
    <name evidence="2" type="ORF">BCR34DRAFT_593319</name>
</gene>
<feature type="compositionally biased region" description="Pro residues" evidence="1">
    <location>
        <begin position="282"/>
        <end position="296"/>
    </location>
</feature>
<feature type="compositionally biased region" description="Basic and acidic residues" evidence="1">
    <location>
        <begin position="564"/>
        <end position="576"/>
    </location>
</feature>
<feature type="compositionally biased region" description="Acidic residues" evidence="1">
    <location>
        <begin position="407"/>
        <end position="418"/>
    </location>
</feature>
<proteinExistence type="predicted"/>
<feature type="region of interest" description="Disordered" evidence="1">
    <location>
        <begin position="1"/>
        <end position="646"/>
    </location>
</feature>
<dbReference type="AlphaFoldDB" id="A0A1Y1YJJ3"/>
<feature type="compositionally biased region" description="Polar residues" evidence="1">
    <location>
        <begin position="225"/>
        <end position="236"/>
    </location>
</feature>
<accession>A0A1Y1YJJ3</accession>
<name>A0A1Y1YJJ3_9PLEO</name>
<evidence type="ECO:0000313" key="2">
    <source>
        <dbReference type="EMBL" id="ORX98033.1"/>
    </source>
</evidence>
<keyword evidence="3" id="KW-1185">Reference proteome</keyword>